<dbReference type="EMBL" id="JAUIZM010000009">
    <property type="protein sequence ID" value="KAK1367189.1"/>
    <property type="molecule type" value="Genomic_DNA"/>
</dbReference>
<reference evidence="2" key="2">
    <citation type="submission" date="2023-05" db="EMBL/GenBank/DDBJ databases">
        <authorList>
            <person name="Schelkunov M.I."/>
        </authorList>
    </citation>
    <scope>NUCLEOTIDE SEQUENCE</scope>
    <source>
        <strain evidence="2">Hsosn_3</strain>
        <tissue evidence="2">Leaf</tissue>
    </source>
</reference>
<proteinExistence type="predicted"/>
<feature type="region of interest" description="Disordered" evidence="1">
    <location>
        <begin position="97"/>
        <end position="191"/>
    </location>
</feature>
<comment type="caution">
    <text evidence="2">The sequence shown here is derived from an EMBL/GenBank/DDBJ whole genome shotgun (WGS) entry which is preliminary data.</text>
</comment>
<keyword evidence="3" id="KW-1185">Reference proteome</keyword>
<dbReference type="Proteomes" id="UP001237642">
    <property type="component" value="Unassembled WGS sequence"/>
</dbReference>
<dbReference type="AlphaFoldDB" id="A0AAD8MBX1"/>
<evidence type="ECO:0000256" key="1">
    <source>
        <dbReference type="SAM" id="MobiDB-lite"/>
    </source>
</evidence>
<protein>
    <submittedName>
        <fullName evidence="2">Uncharacterized protein</fullName>
    </submittedName>
</protein>
<feature type="compositionally biased region" description="Basic and acidic residues" evidence="1">
    <location>
        <begin position="103"/>
        <end position="119"/>
    </location>
</feature>
<reference evidence="2" key="1">
    <citation type="submission" date="2023-02" db="EMBL/GenBank/DDBJ databases">
        <title>Genome of toxic invasive species Heracleum sosnowskyi carries increased number of genes despite the absence of recent whole-genome duplications.</title>
        <authorList>
            <person name="Schelkunov M."/>
            <person name="Shtratnikova V."/>
            <person name="Makarenko M."/>
            <person name="Klepikova A."/>
            <person name="Omelchenko D."/>
            <person name="Novikova G."/>
            <person name="Obukhova E."/>
            <person name="Bogdanov V."/>
            <person name="Penin A."/>
            <person name="Logacheva M."/>
        </authorList>
    </citation>
    <scope>NUCLEOTIDE SEQUENCE</scope>
    <source>
        <strain evidence="2">Hsosn_3</strain>
        <tissue evidence="2">Leaf</tissue>
    </source>
</reference>
<accession>A0AAD8MBX1</accession>
<gene>
    <name evidence="2" type="ORF">POM88_042750</name>
</gene>
<name>A0AAD8MBX1_9APIA</name>
<evidence type="ECO:0000313" key="3">
    <source>
        <dbReference type="Proteomes" id="UP001237642"/>
    </source>
</evidence>
<organism evidence="2 3">
    <name type="scientific">Heracleum sosnowskyi</name>
    <dbReference type="NCBI Taxonomy" id="360622"/>
    <lineage>
        <taxon>Eukaryota</taxon>
        <taxon>Viridiplantae</taxon>
        <taxon>Streptophyta</taxon>
        <taxon>Embryophyta</taxon>
        <taxon>Tracheophyta</taxon>
        <taxon>Spermatophyta</taxon>
        <taxon>Magnoliopsida</taxon>
        <taxon>eudicotyledons</taxon>
        <taxon>Gunneridae</taxon>
        <taxon>Pentapetalae</taxon>
        <taxon>asterids</taxon>
        <taxon>campanulids</taxon>
        <taxon>Apiales</taxon>
        <taxon>Apiaceae</taxon>
        <taxon>Apioideae</taxon>
        <taxon>apioid superclade</taxon>
        <taxon>Tordylieae</taxon>
        <taxon>Tordyliinae</taxon>
        <taxon>Heracleum</taxon>
    </lineage>
</organism>
<evidence type="ECO:0000313" key="2">
    <source>
        <dbReference type="EMBL" id="KAK1367189.1"/>
    </source>
</evidence>
<sequence length="243" mass="28315">MLIEAFMRSYRSKKTEKVVRFRNQEEENKDDDWIGVSSQPDLKIKRSDVLELTSKFEKVLELISKVEKVLEEEERVFGGCIHKPQIIENYVNPLDEKEDDVGETEHGDQDFDQDSKTDNLELPAISTEEEVPDLNQQEGGTYAPEKDDLELPAISTEEEVPDLNQQEGGISAPEKNRIKKGSTLTWSQQKKMHNYAEERRNLFKDLEERKAELKRRHYEDEVKLKKEFAEELAHLVEKYSCIG</sequence>